<dbReference type="InterPro" id="IPR028082">
    <property type="entry name" value="Peripla_BP_I"/>
</dbReference>
<keyword evidence="10" id="KW-1185">Reference proteome</keyword>
<dbReference type="SUPFAM" id="SSF53822">
    <property type="entry name" value="Periplasmic binding protein-like I"/>
    <property type="match status" value="1"/>
</dbReference>
<evidence type="ECO:0000313" key="9">
    <source>
        <dbReference type="EMBL" id="KRN01875.1"/>
    </source>
</evidence>
<evidence type="ECO:0000259" key="8">
    <source>
        <dbReference type="PROSITE" id="PS50932"/>
    </source>
</evidence>
<dbReference type="PANTHER" id="PTHR30146:SF150">
    <property type="entry name" value="ARABINOSE METABOLISM TRANSCRIPTIONAL REPRESSOR"/>
    <property type="match status" value="1"/>
</dbReference>
<dbReference type="InterPro" id="IPR010982">
    <property type="entry name" value="Lambda_DNA-bd_dom_sf"/>
</dbReference>
<evidence type="ECO:0000256" key="6">
    <source>
        <dbReference type="ARBA" id="ARBA00023163"/>
    </source>
</evidence>
<dbReference type="EMBL" id="AYZH01000013">
    <property type="protein sequence ID" value="KRN01875.1"/>
    <property type="molecule type" value="Genomic_DNA"/>
</dbReference>
<evidence type="ECO:0000256" key="5">
    <source>
        <dbReference type="ARBA" id="ARBA00023159"/>
    </source>
</evidence>
<name>A0A0R2DF20_9LACO</name>
<dbReference type="GO" id="GO:0003700">
    <property type="term" value="F:DNA-binding transcription factor activity"/>
    <property type="evidence" value="ECO:0007669"/>
    <property type="project" value="TreeGrafter"/>
</dbReference>
<sequence>MKTTQNKKERAIAMEKQTVTIYDVAREAAVSMATVSRVVNGNPNVKPATRKKVLEVIDRLDYRPNAVARGLASKKTTTVGVIIPDVTNAYFSSLARGIDDIAMMYKYNIILTNSDENGGKEVQVLNTLMAKQVDGIIFMGNQVTDELREEFKRSKAPVVLAGSVDSEKTQPSVNIDYIAAVAEAVKNLIDHGNQRIAFVSGSMDQAINHDYRLKGYKKALKDAGISYDSKLVFETDYTYKAGQSLEPALTAAGATAAFVGDDELAAGVMNGLTDAGVKVPDEFEVITSNDTKLTELVRPKMSSITQPLYDIGAVAMRLLTKLMNNETVEENTVILPYGLMKRSSTK</sequence>
<dbReference type="STRING" id="1423803.FD13_GL000462"/>
<dbReference type="PATRIC" id="fig|1423803.3.peg.458"/>
<dbReference type="Proteomes" id="UP000051589">
    <property type="component" value="Unassembled WGS sequence"/>
</dbReference>
<keyword evidence="5 7" id="KW-0010">Activator</keyword>
<protein>
    <recommendedName>
        <fullName evidence="1 7">Catabolite control protein A</fullName>
    </recommendedName>
</protein>
<feature type="domain" description="HTH lacI-type" evidence="8">
    <location>
        <begin position="19"/>
        <end position="73"/>
    </location>
</feature>
<dbReference type="PROSITE" id="PS00356">
    <property type="entry name" value="HTH_LACI_1"/>
    <property type="match status" value="1"/>
</dbReference>
<keyword evidence="3 7" id="KW-0805">Transcription regulation</keyword>
<dbReference type="CDD" id="cd01392">
    <property type="entry name" value="HTH_LacI"/>
    <property type="match status" value="1"/>
</dbReference>
<keyword evidence="6 7" id="KW-0804">Transcription</keyword>
<dbReference type="AlphaFoldDB" id="A0A0R2DF20"/>
<organism evidence="9 10">
    <name type="scientific">Levilactobacillus senmaizukei DSM 21775 = NBRC 103853</name>
    <dbReference type="NCBI Taxonomy" id="1423803"/>
    <lineage>
        <taxon>Bacteria</taxon>
        <taxon>Bacillati</taxon>
        <taxon>Bacillota</taxon>
        <taxon>Bacilli</taxon>
        <taxon>Lactobacillales</taxon>
        <taxon>Lactobacillaceae</taxon>
        <taxon>Levilactobacillus</taxon>
    </lineage>
</organism>
<dbReference type="InterPro" id="IPR046335">
    <property type="entry name" value="LacI/GalR-like_sensor"/>
</dbReference>
<dbReference type="Pfam" id="PF13377">
    <property type="entry name" value="Peripla_BP_3"/>
    <property type="match status" value="1"/>
</dbReference>
<dbReference type="PRINTS" id="PR00036">
    <property type="entry name" value="HTHLACI"/>
</dbReference>
<dbReference type="CDD" id="cd06298">
    <property type="entry name" value="PBP1_CcpA"/>
    <property type="match status" value="1"/>
</dbReference>
<dbReference type="Pfam" id="PF00356">
    <property type="entry name" value="LacI"/>
    <property type="match status" value="1"/>
</dbReference>
<dbReference type="InterPro" id="IPR000843">
    <property type="entry name" value="HTH_LacI"/>
</dbReference>
<dbReference type="Gene3D" id="3.40.50.2300">
    <property type="match status" value="2"/>
</dbReference>
<evidence type="ECO:0000256" key="4">
    <source>
        <dbReference type="ARBA" id="ARBA00023125"/>
    </source>
</evidence>
<dbReference type="GO" id="GO:0000976">
    <property type="term" value="F:transcription cis-regulatory region binding"/>
    <property type="evidence" value="ECO:0007669"/>
    <property type="project" value="TreeGrafter"/>
</dbReference>
<reference evidence="9 10" key="1">
    <citation type="journal article" date="2015" name="Genome Announc.">
        <title>Expanding the biotechnology potential of lactobacilli through comparative genomics of 213 strains and associated genera.</title>
        <authorList>
            <person name="Sun Z."/>
            <person name="Harris H.M."/>
            <person name="McCann A."/>
            <person name="Guo C."/>
            <person name="Argimon S."/>
            <person name="Zhang W."/>
            <person name="Yang X."/>
            <person name="Jeffery I.B."/>
            <person name="Cooney J.C."/>
            <person name="Kagawa T.F."/>
            <person name="Liu W."/>
            <person name="Song Y."/>
            <person name="Salvetti E."/>
            <person name="Wrobel A."/>
            <person name="Rasinkangas P."/>
            <person name="Parkhill J."/>
            <person name="Rea M.C."/>
            <person name="O'Sullivan O."/>
            <person name="Ritari J."/>
            <person name="Douillard F.P."/>
            <person name="Paul Ross R."/>
            <person name="Yang R."/>
            <person name="Briner A.E."/>
            <person name="Felis G.E."/>
            <person name="de Vos W.M."/>
            <person name="Barrangou R."/>
            <person name="Klaenhammer T.R."/>
            <person name="Caufield P.W."/>
            <person name="Cui Y."/>
            <person name="Zhang H."/>
            <person name="O'Toole P.W."/>
        </authorList>
    </citation>
    <scope>NUCLEOTIDE SEQUENCE [LARGE SCALE GENOMIC DNA]</scope>
    <source>
        <strain evidence="9 10">DSM 21775</strain>
    </source>
</reference>
<evidence type="ECO:0000256" key="7">
    <source>
        <dbReference type="RuleBase" id="RU368079"/>
    </source>
</evidence>
<dbReference type="SUPFAM" id="SSF47413">
    <property type="entry name" value="lambda repressor-like DNA-binding domains"/>
    <property type="match status" value="1"/>
</dbReference>
<dbReference type="InterPro" id="IPR006377">
    <property type="entry name" value="CcpA"/>
</dbReference>
<dbReference type="FunFam" id="3.40.50.2300:FF:000012">
    <property type="entry name" value="Catabolite control protein A"/>
    <property type="match status" value="1"/>
</dbReference>
<keyword evidence="2 7" id="KW-0678">Repressor</keyword>
<dbReference type="SMART" id="SM00354">
    <property type="entry name" value="HTH_LACI"/>
    <property type="match status" value="1"/>
</dbReference>
<evidence type="ECO:0000256" key="1">
    <source>
        <dbReference type="ARBA" id="ARBA00019435"/>
    </source>
</evidence>
<dbReference type="FunFam" id="1.10.260.40:FF:000002">
    <property type="entry name" value="HTH-type transcriptional repressor PurR"/>
    <property type="match status" value="1"/>
</dbReference>
<dbReference type="PANTHER" id="PTHR30146">
    <property type="entry name" value="LACI-RELATED TRANSCRIPTIONAL REPRESSOR"/>
    <property type="match status" value="1"/>
</dbReference>
<evidence type="ECO:0000313" key="10">
    <source>
        <dbReference type="Proteomes" id="UP000051589"/>
    </source>
</evidence>
<gene>
    <name evidence="9" type="ORF">FD13_GL000462</name>
</gene>
<evidence type="ECO:0000256" key="3">
    <source>
        <dbReference type="ARBA" id="ARBA00023015"/>
    </source>
</evidence>
<comment type="caution">
    <text evidence="9">The sequence shown here is derived from an EMBL/GenBank/DDBJ whole genome shotgun (WGS) entry which is preliminary data.</text>
</comment>
<dbReference type="PROSITE" id="PS50932">
    <property type="entry name" value="HTH_LACI_2"/>
    <property type="match status" value="1"/>
</dbReference>
<evidence type="ECO:0000256" key="2">
    <source>
        <dbReference type="ARBA" id="ARBA00022491"/>
    </source>
</evidence>
<dbReference type="NCBIfam" id="TIGR01481">
    <property type="entry name" value="ccpA"/>
    <property type="match status" value="1"/>
</dbReference>
<keyword evidence="4 7" id="KW-0238">DNA-binding</keyword>
<accession>A0A0R2DF20</accession>
<dbReference type="Gene3D" id="1.10.260.40">
    <property type="entry name" value="lambda repressor-like DNA-binding domains"/>
    <property type="match status" value="1"/>
</dbReference>
<comment type="function">
    <text evidence="7">Global transcriptional regulator of carbon catabolite repression (CCR) and carbon catabolite activation (CCA), which ensures optimal energy usage under diverse conditions.</text>
</comment>
<proteinExistence type="predicted"/>